<evidence type="ECO:0000256" key="6">
    <source>
        <dbReference type="PIRSR" id="PIRSR602403-1"/>
    </source>
</evidence>
<keyword evidence="3 6" id="KW-0479">Metal-binding</keyword>
<evidence type="ECO:0000256" key="7">
    <source>
        <dbReference type="SAM" id="Phobius"/>
    </source>
</evidence>
<dbReference type="GO" id="GO:0020037">
    <property type="term" value="F:heme binding"/>
    <property type="evidence" value="ECO:0007669"/>
    <property type="project" value="InterPro"/>
</dbReference>
<dbReference type="Pfam" id="PF00067">
    <property type="entry name" value="p450"/>
    <property type="match status" value="1"/>
</dbReference>
<dbReference type="PRINTS" id="PR00465">
    <property type="entry name" value="EP450IV"/>
</dbReference>
<keyword evidence="7" id="KW-1133">Transmembrane helix</keyword>
<dbReference type="PANTHER" id="PTHR46206">
    <property type="entry name" value="CYTOCHROME P450"/>
    <property type="match status" value="1"/>
</dbReference>
<keyword evidence="7" id="KW-0472">Membrane</keyword>
<dbReference type="OrthoDB" id="1844152at2759"/>
<evidence type="ECO:0000256" key="4">
    <source>
        <dbReference type="ARBA" id="ARBA00023002"/>
    </source>
</evidence>
<dbReference type="CDD" id="cd11041">
    <property type="entry name" value="CYP503A1-like"/>
    <property type="match status" value="1"/>
</dbReference>
<evidence type="ECO:0000313" key="8">
    <source>
        <dbReference type="EMBL" id="CAF9916911.1"/>
    </source>
</evidence>
<dbReference type="InterPro" id="IPR002403">
    <property type="entry name" value="Cyt_P450_E_grp-IV"/>
</dbReference>
<accession>A0A8H3F9Y2</accession>
<dbReference type="SUPFAM" id="SSF48264">
    <property type="entry name" value="Cytochrome P450"/>
    <property type="match status" value="1"/>
</dbReference>
<protein>
    <recommendedName>
        <fullName evidence="10">Cytochrome P450</fullName>
    </recommendedName>
</protein>
<dbReference type="AlphaFoldDB" id="A0A8H3F9Y2"/>
<evidence type="ECO:0000256" key="5">
    <source>
        <dbReference type="ARBA" id="ARBA00023004"/>
    </source>
</evidence>
<comment type="cofactor">
    <cofactor evidence="1 6">
        <name>heme</name>
        <dbReference type="ChEBI" id="CHEBI:30413"/>
    </cofactor>
</comment>
<gene>
    <name evidence="8" type="ORF">ALECFALPRED_010908</name>
</gene>
<keyword evidence="7" id="KW-0812">Transmembrane</keyword>
<comment type="similarity">
    <text evidence="2">Belongs to the cytochrome P450 family.</text>
</comment>
<dbReference type="GO" id="GO:0016705">
    <property type="term" value="F:oxidoreductase activity, acting on paired donors, with incorporation or reduction of molecular oxygen"/>
    <property type="evidence" value="ECO:0007669"/>
    <property type="project" value="InterPro"/>
</dbReference>
<dbReference type="InterPro" id="IPR001128">
    <property type="entry name" value="Cyt_P450"/>
</dbReference>
<dbReference type="InterPro" id="IPR036396">
    <property type="entry name" value="Cyt_P450_sf"/>
</dbReference>
<evidence type="ECO:0000256" key="1">
    <source>
        <dbReference type="ARBA" id="ARBA00001971"/>
    </source>
</evidence>
<dbReference type="EMBL" id="CAJPDR010000094">
    <property type="protein sequence ID" value="CAF9916911.1"/>
    <property type="molecule type" value="Genomic_DNA"/>
</dbReference>
<evidence type="ECO:0008006" key="10">
    <source>
        <dbReference type="Google" id="ProtNLM"/>
    </source>
</evidence>
<dbReference type="Proteomes" id="UP000664203">
    <property type="component" value="Unassembled WGS sequence"/>
</dbReference>
<name>A0A8H3F9Y2_9LECA</name>
<proteinExistence type="inferred from homology"/>
<dbReference type="PANTHER" id="PTHR46206:SF7">
    <property type="entry name" value="P450, PUTATIVE (EUROFUNG)-RELATED"/>
    <property type="match status" value="1"/>
</dbReference>
<evidence type="ECO:0000313" key="9">
    <source>
        <dbReference type="Proteomes" id="UP000664203"/>
    </source>
</evidence>
<keyword evidence="6" id="KW-0349">Heme</keyword>
<reference evidence="8" key="1">
    <citation type="submission" date="2021-03" db="EMBL/GenBank/DDBJ databases">
        <authorList>
            <person name="Tagirdzhanova G."/>
        </authorList>
    </citation>
    <scope>NUCLEOTIDE SEQUENCE</scope>
</reference>
<keyword evidence="5 6" id="KW-0408">Iron</keyword>
<feature type="transmembrane region" description="Helical" evidence="7">
    <location>
        <begin position="20"/>
        <end position="38"/>
    </location>
</feature>
<keyword evidence="4" id="KW-0560">Oxidoreductase</keyword>
<evidence type="ECO:0000256" key="3">
    <source>
        <dbReference type="ARBA" id="ARBA00022723"/>
    </source>
</evidence>
<organism evidence="8 9">
    <name type="scientific">Alectoria fallacina</name>
    <dbReference type="NCBI Taxonomy" id="1903189"/>
    <lineage>
        <taxon>Eukaryota</taxon>
        <taxon>Fungi</taxon>
        <taxon>Dikarya</taxon>
        <taxon>Ascomycota</taxon>
        <taxon>Pezizomycotina</taxon>
        <taxon>Lecanoromycetes</taxon>
        <taxon>OSLEUM clade</taxon>
        <taxon>Lecanoromycetidae</taxon>
        <taxon>Lecanorales</taxon>
        <taxon>Lecanorineae</taxon>
        <taxon>Parmeliaceae</taxon>
        <taxon>Alectoria</taxon>
    </lineage>
</organism>
<dbReference type="GO" id="GO:0004497">
    <property type="term" value="F:monooxygenase activity"/>
    <property type="evidence" value="ECO:0007669"/>
    <property type="project" value="InterPro"/>
</dbReference>
<keyword evidence="9" id="KW-1185">Reference proteome</keyword>
<feature type="binding site" description="axial binding residue" evidence="6">
    <location>
        <position position="457"/>
    </location>
    <ligand>
        <name>heme</name>
        <dbReference type="ChEBI" id="CHEBI:30413"/>
    </ligand>
    <ligandPart>
        <name>Fe</name>
        <dbReference type="ChEBI" id="CHEBI:18248"/>
    </ligandPart>
</feature>
<dbReference type="Gene3D" id="1.10.630.10">
    <property type="entry name" value="Cytochrome P450"/>
    <property type="match status" value="1"/>
</dbReference>
<sequence length="515" mass="59392">MYFTQTNLRALLFCENVSIAIQSTVVGLIVTYIFSIIYEEFRRVRAPRVGKNPWVYGLARARADFFKNGKHLTREGYARYKDSMYWVQTGDMERLVLSNRYLDELRRLSDSYLDSKQAVVQRNLGWYNRVDIILKSTAHVDVCRTQLVQNLDRVTESQIHDLGSIFQRELPRCFQDQDFHFYNAAETILNIVNRSTAKPLVGEPLCYNDTWLRTSLETTVNTGKICLDLQKYPSLLRPLVYPFIESRKKLNDSFETAQKLLSGVIRGRERGDKNIDILQWLMDGYKGDEFDVPFLANQTLFVAIASTRSTATSIVNTLFDLINFSQYQHTLRDEITKILMESGGWSLSAVQKMKKLDSFIKESQRLNHHLLLSFNRKVLRTVTLSDGLTLPSGTFISTSAYWTARDPGLFEGGEDFAPWRWLELREAAEVAGKSETPFLATSTSPENLHWGYGRNACPGRFMAAAEIKLILAWILWHFDISFPHGQVERPENLFVDERIIPSRSQEIGFRLRQKS</sequence>
<evidence type="ECO:0000256" key="2">
    <source>
        <dbReference type="ARBA" id="ARBA00010617"/>
    </source>
</evidence>
<dbReference type="GO" id="GO:0005506">
    <property type="term" value="F:iron ion binding"/>
    <property type="evidence" value="ECO:0007669"/>
    <property type="project" value="InterPro"/>
</dbReference>
<comment type="caution">
    <text evidence="8">The sequence shown here is derived from an EMBL/GenBank/DDBJ whole genome shotgun (WGS) entry which is preliminary data.</text>
</comment>